<evidence type="ECO:0000256" key="4">
    <source>
        <dbReference type="ARBA" id="ARBA00023128"/>
    </source>
</evidence>
<name>A0A1E3QLE6_9ASCO</name>
<dbReference type="Pfam" id="PF00572">
    <property type="entry name" value="Ribosomal_L13"/>
    <property type="match status" value="1"/>
</dbReference>
<comment type="similarity">
    <text evidence="2">Belongs to the universal ribosomal protein uL13 family.</text>
</comment>
<dbReference type="GO" id="GO:0006412">
    <property type="term" value="P:translation"/>
    <property type="evidence" value="ECO:0007669"/>
    <property type="project" value="InterPro"/>
</dbReference>
<dbReference type="GO" id="GO:0005762">
    <property type="term" value="C:mitochondrial large ribosomal subunit"/>
    <property type="evidence" value="ECO:0007669"/>
    <property type="project" value="TreeGrafter"/>
</dbReference>
<keyword evidence="4" id="KW-0496">Mitochondrion</keyword>
<keyword evidence="5" id="KW-0687">Ribonucleoprotein</keyword>
<accession>A0A1E3QLE6</accession>
<dbReference type="RefSeq" id="XP_018983612.1">
    <property type="nucleotide sequence ID" value="XM_019129625.1"/>
</dbReference>
<dbReference type="OrthoDB" id="274622at2759"/>
<dbReference type="GeneID" id="30147478"/>
<keyword evidence="9" id="KW-1185">Reference proteome</keyword>
<dbReference type="NCBIfam" id="TIGR01066">
    <property type="entry name" value="rplM_bact"/>
    <property type="match status" value="1"/>
</dbReference>
<evidence type="ECO:0000256" key="7">
    <source>
        <dbReference type="ARBA" id="ARBA00068950"/>
    </source>
</evidence>
<dbReference type="InterPro" id="IPR036899">
    <property type="entry name" value="Ribosomal_uL13_sf"/>
</dbReference>
<dbReference type="FunFam" id="3.90.1180.10:FF:000007">
    <property type="entry name" value="50S ribosomal protein L13"/>
    <property type="match status" value="1"/>
</dbReference>
<proteinExistence type="inferred from homology"/>
<comment type="function">
    <text evidence="6">Component of the mitochondrial ribosome (mitoribosome), a dedicated translation machinery responsible for the synthesis of mitochondrial genome-encoded proteins, including at least some of the essential transmembrane subunits of the mitochondrial respiratory chain. The mitoribosomes are attached to the mitochondrial inner membrane and translation products are cotranslationally integrated into the membrane.</text>
</comment>
<dbReference type="PANTHER" id="PTHR11545">
    <property type="entry name" value="RIBOSOMAL PROTEIN L13"/>
    <property type="match status" value="1"/>
</dbReference>
<dbReference type="CDD" id="cd00392">
    <property type="entry name" value="Ribosomal_L13"/>
    <property type="match status" value="1"/>
</dbReference>
<dbReference type="Proteomes" id="UP000094336">
    <property type="component" value="Unassembled WGS sequence"/>
</dbReference>
<dbReference type="GO" id="GO:0003735">
    <property type="term" value="F:structural constituent of ribosome"/>
    <property type="evidence" value="ECO:0007669"/>
    <property type="project" value="InterPro"/>
</dbReference>
<protein>
    <recommendedName>
        <fullName evidence="7">Large ribosomal subunit protein uL13m</fullName>
    </recommendedName>
</protein>
<evidence type="ECO:0000256" key="6">
    <source>
        <dbReference type="ARBA" id="ARBA00037226"/>
    </source>
</evidence>
<evidence type="ECO:0000256" key="2">
    <source>
        <dbReference type="ARBA" id="ARBA00006227"/>
    </source>
</evidence>
<evidence type="ECO:0000256" key="3">
    <source>
        <dbReference type="ARBA" id="ARBA00022980"/>
    </source>
</evidence>
<evidence type="ECO:0000256" key="1">
    <source>
        <dbReference type="ARBA" id="ARBA00004173"/>
    </source>
</evidence>
<keyword evidence="3" id="KW-0689">Ribosomal protein</keyword>
<dbReference type="SUPFAM" id="SSF52161">
    <property type="entry name" value="Ribosomal protein L13"/>
    <property type="match status" value="1"/>
</dbReference>
<evidence type="ECO:0000313" key="8">
    <source>
        <dbReference type="EMBL" id="ODQ78284.1"/>
    </source>
</evidence>
<evidence type="ECO:0000256" key="5">
    <source>
        <dbReference type="ARBA" id="ARBA00023274"/>
    </source>
</evidence>
<dbReference type="HAMAP" id="MF_01366">
    <property type="entry name" value="Ribosomal_uL13"/>
    <property type="match status" value="1"/>
</dbReference>
<dbReference type="EMBL" id="KV454436">
    <property type="protein sequence ID" value="ODQ78284.1"/>
    <property type="molecule type" value="Genomic_DNA"/>
</dbReference>
<organism evidence="8 9">
    <name type="scientific">Babjeviella inositovora NRRL Y-12698</name>
    <dbReference type="NCBI Taxonomy" id="984486"/>
    <lineage>
        <taxon>Eukaryota</taxon>
        <taxon>Fungi</taxon>
        <taxon>Dikarya</taxon>
        <taxon>Ascomycota</taxon>
        <taxon>Saccharomycotina</taxon>
        <taxon>Pichiomycetes</taxon>
        <taxon>Serinales incertae sedis</taxon>
        <taxon>Babjeviella</taxon>
    </lineage>
</organism>
<dbReference type="GO" id="GO:0003729">
    <property type="term" value="F:mRNA binding"/>
    <property type="evidence" value="ECO:0007669"/>
    <property type="project" value="TreeGrafter"/>
</dbReference>
<dbReference type="PIRSF" id="PIRSF002181">
    <property type="entry name" value="Ribosomal_L13"/>
    <property type="match status" value="1"/>
</dbReference>
<dbReference type="PANTHER" id="PTHR11545:SF2">
    <property type="entry name" value="LARGE RIBOSOMAL SUBUNIT PROTEIN UL13M"/>
    <property type="match status" value="1"/>
</dbReference>
<dbReference type="Gene3D" id="3.90.1180.10">
    <property type="entry name" value="Ribosomal protein L13"/>
    <property type="match status" value="1"/>
</dbReference>
<reference evidence="9" key="1">
    <citation type="submission" date="2016-05" db="EMBL/GenBank/DDBJ databases">
        <title>Comparative genomics of biotechnologically important yeasts.</title>
        <authorList>
            <consortium name="DOE Joint Genome Institute"/>
            <person name="Riley R."/>
            <person name="Haridas S."/>
            <person name="Wolfe K.H."/>
            <person name="Lopes M.R."/>
            <person name="Hittinger C.T."/>
            <person name="Goker M."/>
            <person name="Salamov A."/>
            <person name="Wisecaver J."/>
            <person name="Long T.M."/>
            <person name="Aerts A.L."/>
            <person name="Barry K."/>
            <person name="Choi C."/>
            <person name="Clum A."/>
            <person name="Coughlan A.Y."/>
            <person name="Deshpande S."/>
            <person name="Douglass A.P."/>
            <person name="Hanson S.J."/>
            <person name="Klenk H.-P."/>
            <person name="Labutti K."/>
            <person name="Lapidus A."/>
            <person name="Lindquist E."/>
            <person name="Lipzen A."/>
            <person name="Meier-Kolthoff J.P."/>
            <person name="Ohm R.A."/>
            <person name="Otillar R.P."/>
            <person name="Pangilinan J."/>
            <person name="Peng Y."/>
            <person name="Rokas A."/>
            <person name="Rosa C.A."/>
            <person name="Scheuner C."/>
            <person name="Sibirny A.A."/>
            <person name="Slot J.C."/>
            <person name="Stielow J.B."/>
            <person name="Sun H."/>
            <person name="Kurtzman C.P."/>
            <person name="Blackwell M."/>
            <person name="Grigoriev I.V."/>
            <person name="Jeffries T.W."/>
        </authorList>
    </citation>
    <scope>NUCLEOTIDE SEQUENCE [LARGE SCALE GENOMIC DNA]</scope>
    <source>
        <strain evidence="9">NRRL Y-12698</strain>
    </source>
</reference>
<dbReference type="InterPro" id="IPR005823">
    <property type="entry name" value="Ribosomal_uL13_bac-type"/>
</dbReference>
<dbReference type="STRING" id="984486.A0A1E3QLE6"/>
<evidence type="ECO:0000313" key="9">
    <source>
        <dbReference type="Proteomes" id="UP000094336"/>
    </source>
</evidence>
<sequence>MSQRLGKTGLAFSRIWHHVDVSADERTLGRLASSIAITLIGKHKPVFDKSHDCGDYVVVSNAAHLNVTGNKLKQKNYWAHSGKPGNLKLVPMERMVQNKGFGEVLRKAVSGMLPKNRLRDKRLARLRVFEGSDHPYKQNLIAFHDEQPLVREKLQKLEDKKNRVEVEA</sequence>
<gene>
    <name evidence="8" type="ORF">BABINDRAFT_162936</name>
</gene>
<comment type="subcellular location">
    <subcellularLocation>
        <location evidence="1">Mitochondrion</location>
    </subcellularLocation>
</comment>
<dbReference type="InterPro" id="IPR005822">
    <property type="entry name" value="Ribosomal_uL13"/>
</dbReference>
<dbReference type="AlphaFoldDB" id="A0A1E3QLE6"/>
<dbReference type="GO" id="GO:0017148">
    <property type="term" value="P:negative regulation of translation"/>
    <property type="evidence" value="ECO:0007669"/>
    <property type="project" value="TreeGrafter"/>
</dbReference>